<comment type="caution">
    <text evidence="11">The sequence shown here is derived from an EMBL/GenBank/DDBJ whole genome shotgun (WGS) entry which is preliminary data.</text>
</comment>
<accession>A0A4C1W419</accession>
<dbReference type="InterPro" id="IPR029044">
    <property type="entry name" value="Nucleotide-diphossugar_trans"/>
</dbReference>
<evidence type="ECO:0000256" key="1">
    <source>
        <dbReference type="ARBA" id="ARBA00004648"/>
    </source>
</evidence>
<evidence type="ECO:0000256" key="4">
    <source>
        <dbReference type="ARBA" id="ARBA00022676"/>
    </source>
</evidence>
<dbReference type="AlphaFoldDB" id="A0A4C1W419"/>
<evidence type="ECO:0000256" key="8">
    <source>
        <dbReference type="ARBA" id="ARBA00023157"/>
    </source>
</evidence>
<comment type="subcellular location">
    <subcellularLocation>
        <location evidence="1">Endoplasmic reticulum membrane</location>
        <topology evidence="1">Single-pass type II membrane protein</topology>
    </subcellularLocation>
</comment>
<dbReference type="InterPro" id="IPR015338">
    <property type="entry name" value="GT64_dom"/>
</dbReference>
<name>A0A4C1W419_EUMVA</name>
<keyword evidence="5" id="KW-0808">Transferase</keyword>
<evidence type="ECO:0000259" key="10">
    <source>
        <dbReference type="Pfam" id="PF09258"/>
    </source>
</evidence>
<feature type="domain" description="Glycosyl transferase 64" evidence="10">
    <location>
        <begin position="181"/>
        <end position="391"/>
    </location>
</feature>
<evidence type="ECO:0000256" key="5">
    <source>
        <dbReference type="ARBA" id="ARBA00022679"/>
    </source>
</evidence>
<evidence type="ECO:0000313" key="12">
    <source>
        <dbReference type="Proteomes" id="UP000299102"/>
    </source>
</evidence>
<keyword evidence="4" id="KW-0328">Glycosyltransferase</keyword>
<keyword evidence="7" id="KW-0472">Membrane</keyword>
<keyword evidence="6" id="KW-0735">Signal-anchor</keyword>
<keyword evidence="12" id="KW-1185">Reference proteome</keyword>
<protein>
    <submittedName>
        <fullName evidence="11">Exostosin-1</fullName>
    </submittedName>
</protein>
<evidence type="ECO:0000256" key="9">
    <source>
        <dbReference type="ARBA" id="ARBA00023180"/>
    </source>
</evidence>
<dbReference type="EMBL" id="BGZK01000470">
    <property type="protein sequence ID" value="GBP45743.1"/>
    <property type="molecule type" value="Genomic_DNA"/>
</dbReference>
<dbReference type="GO" id="GO:0016757">
    <property type="term" value="F:glycosyltransferase activity"/>
    <property type="evidence" value="ECO:0007669"/>
    <property type="project" value="UniProtKB-KW"/>
</dbReference>
<keyword evidence="6" id="KW-0812">Transmembrane</keyword>
<evidence type="ECO:0000256" key="6">
    <source>
        <dbReference type="ARBA" id="ARBA00022968"/>
    </source>
</evidence>
<reference evidence="11 12" key="1">
    <citation type="journal article" date="2019" name="Commun. Biol.">
        <title>The bagworm genome reveals a unique fibroin gene that provides high tensile strength.</title>
        <authorList>
            <person name="Kono N."/>
            <person name="Nakamura H."/>
            <person name="Ohtoshi R."/>
            <person name="Tomita M."/>
            <person name="Numata K."/>
            <person name="Arakawa K."/>
        </authorList>
    </citation>
    <scope>NUCLEOTIDE SEQUENCE [LARGE SCALE GENOMIC DNA]</scope>
</reference>
<evidence type="ECO:0000256" key="7">
    <source>
        <dbReference type="ARBA" id="ARBA00023136"/>
    </source>
</evidence>
<evidence type="ECO:0000256" key="3">
    <source>
        <dbReference type="ARBA" id="ARBA00010271"/>
    </source>
</evidence>
<dbReference type="STRING" id="151549.A0A4C1W419"/>
<dbReference type="Proteomes" id="UP000299102">
    <property type="component" value="Unassembled WGS sequence"/>
</dbReference>
<proteinExistence type="inferred from homology"/>
<dbReference type="GO" id="GO:0005789">
    <property type="term" value="C:endoplasmic reticulum membrane"/>
    <property type="evidence" value="ECO:0007669"/>
    <property type="project" value="UniProtKB-SubCell"/>
</dbReference>
<gene>
    <name evidence="11" type="primary">ttv</name>
    <name evidence="11" type="ORF">EVAR_44971_1</name>
</gene>
<dbReference type="PANTHER" id="PTHR48261">
    <property type="entry name" value="ACETYLGLUCOSAMINYLTRANSFERASE"/>
    <property type="match status" value="1"/>
</dbReference>
<dbReference type="Gene3D" id="3.90.550.10">
    <property type="entry name" value="Spore Coat Polysaccharide Biosynthesis Protein SpsA, Chain A"/>
    <property type="match status" value="1"/>
</dbReference>
<dbReference type="PANTHER" id="PTHR48261:SF3">
    <property type="entry name" value="EXOSTOSIN GLYCOSYLTRANSFERASE 1"/>
    <property type="match status" value="1"/>
</dbReference>
<dbReference type="InterPro" id="IPR004263">
    <property type="entry name" value="Exostosin"/>
</dbReference>
<evidence type="ECO:0000313" key="11">
    <source>
        <dbReference type="EMBL" id="GBP45743.1"/>
    </source>
</evidence>
<keyword evidence="8" id="KW-1015">Disulfide bond</keyword>
<dbReference type="GO" id="GO:1901135">
    <property type="term" value="P:carbohydrate derivative metabolic process"/>
    <property type="evidence" value="ECO:0007669"/>
    <property type="project" value="UniProtKB-ARBA"/>
</dbReference>
<dbReference type="SUPFAM" id="SSF53448">
    <property type="entry name" value="Nucleotide-diphospho-sugar transferases"/>
    <property type="match status" value="1"/>
</dbReference>
<evidence type="ECO:0000256" key="2">
    <source>
        <dbReference type="ARBA" id="ARBA00004922"/>
    </source>
</evidence>
<comment type="pathway">
    <text evidence="2">Protein modification; protein glycosylation.</text>
</comment>
<dbReference type="Pfam" id="PF09258">
    <property type="entry name" value="Glyco_transf_64"/>
    <property type="match status" value="1"/>
</dbReference>
<dbReference type="OrthoDB" id="1924787at2759"/>
<comment type="similarity">
    <text evidence="3">Belongs to the glycosyltransferase 47 family.</text>
</comment>
<organism evidence="11 12">
    <name type="scientific">Eumeta variegata</name>
    <name type="common">Bagworm moth</name>
    <name type="synonym">Eumeta japonica</name>
    <dbReference type="NCBI Taxonomy" id="151549"/>
    <lineage>
        <taxon>Eukaryota</taxon>
        <taxon>Metazoa</taxon>
        <taxon>Ecdysozoa</taxon>
        <taxon>Arthropoda</taxon>
        <taxon>Hexapoda</taxon>
        <taxon>Insecta</taxon>
        <taxon>Pterygota</taxon>
        <taxon>Neoptera</taxon>
        <taxon>Endopterygota</taxon>
        <taxon>Lepidoptera</taxon>
        <taxon>Glossata</taxon>
        <taxon>Ditrysia</taxon>
        <taxon>Tineoidea</taxon>
        <taxon>Psychidae</taxon>
        <taxon>Oiketicinae</taxon>
        <taxon>Eumeta</taxon>
    </lineage>
</organism>
<keyword evidence="9" id="KW-0325">Glycoprotein</keyword>
<sequence>MRRVRPTAGVATCRHVMRRQAQVTVRLSPTRLGEPPISLTAPRTERSLELITCSNKVGANAAVPELVRSVPAERVLALRQQTQLLWEQYFSSVEKIVFTTIEIVLERVLAHRMSRQREALAWNAAPGALVTLAEYGDSRAHLPFLPAPVAPSPAFRAPPPAPLAAPLADEPHPPRTPGDTFTALLYVQATSPALHKLLANIAKSEFCEKVVLVWDSERAAPSLQRLSRPVGDARAPLPVVVVDAATHYPGEGVSARWRPLWAVRSAGVFSLDGDAPLLAEELDFAFGVWQHFPDRIVGYPARNHYWDDAKGAWGYTSKWGSAYSMVLPVAAMVHRAHLALYHATSPAARRAVRAAGNCEDILLNALVAHATRRPPLKLAQRRRYKPSHHHTHFKRPLSTKVSVFRIRFHLTLIRANICDIRRKNLQCLAKEITISVERSRAFRAATVVPEHVRRGVGLHASDAVGVAAGSAVVQRPRVHVAKEVPQDGVASQLARLSAACPCLLLANGQQRLAAAASATAQPVRGSRAPLGHAARRICASRAVLIGKLRILNILFVSTEST</sequence>